<dbReference type="GeneID" id="27346633"/>
<dbReference type="InterPro" id="IPR002347">
    <property type="entry name" value="SDR_fam"/>
</dbReference>
<evidence type="ECO:0000256" key="1">
    <source>
        <dbReference type="ARBA" id="ARBA00006484"/>
    </source>
</evidence>
<keyword evidence="2" id="KW-0521">NADP</keyword>
<dbReference type="OrthoDB" id="191139at2759"/>
<dbReference type="GO" id="GO:0016491">
    <property type="term" value="F:oxidoreductase activity"/>
    <property type="evidence" value="ECO:0007669"/>
    <property type="project" value="UniProtKB-KW"/>
</dbReference>
<dbReference type="VEuPathDB" id="FungiDB:PV07_07439"/>
<dbReference type="GO" id="GO:0016020">
    <property type="term" value="C:membrane"/>
    <property type="evidence" value="ECO:0007669"/>
    <property type="project" value="TreeGrafter"/>
</dbReference>
<dbReference type="Proteomes" id="UP000054466">
    <property type="component" value="Unassembled WGS sequence"/>
</dbReference>
<reference evidence="4 5" key="1">
    <citation type="submission" date="2015-01" db="EMBL/GenBank/DDBJ databases">
        <title>The Genome Sequence of Cladophialophora immunda CBS83496.</title>
        <authorList>
            <consortium name="The Broad Institute Genomics Platform"/>
            <person name="Cuomo C."/>
            <person name="de Hoog S."/>
            <person name="Gorbushina A."/>
            <person name="Stielow B."/>
            <person name="Teixiera M."/>
            <person name="Abouelleil A."/>
            <person name="Chapman S.B."/>
            <person name="Priest M."/>
            <person name="Young S.K."/>
            <person name="Wortman J."/>
            <person name="Nusbaum C."/>
            <person name="Birren B."/>
        </authorList>
    </citation>
    <scope>NUCLEOTIDE SEQUENCE [LARGE SCALE GENOMIC DNA]</scope>
    <source>
        <strain evidence="4 5">CBS 83496</strain>
    </source>
</reference>
<evidence type="ECO:0000256" key="2">
    <source>
        <dbReference type="ARBA" id="ARBA00022857"/>
    </source>
</evidence>
<evidence type="ECO:0000313" key="4">
    <source>
        <dbReference type="EMBL" id="KIW27729.1"/>
    </source>
</evidence>
<gene>
    <name evidence="4" type="ORF">PV07_07439</name>
</gene>
<evidence type="ECO:0000256" key="3">
    <source>
        <dbReference type="ARBA" id="ARBA00023002"/>
    </source>
</evidence>
<organism evidence="4 5">
    <name type="scientific">Cladophialophora immunda</name>
    <dbReference type="NCBI Taxonomy" id="569365"/>
    <lineage>
        <taxon>Eukaryota</taxon>
        <taxon>Fungi</taxon>
        <taxon>Dikarya</taxon>
        <taxon>Ascomycota</taxon>
        <taxon>Pezizomycotina</taxon>
        <taxon>Eurotiomycetes</taxon>
        <taxon>Chaetothyriomycetidae</taxon>
        <taxon>Chaetothyriales</taxon>
        <taxon>Herpotrichiellaceae</taxon>
        <taxon>Cladophialophora</taxon>
    </lineage>
</organism>
<comment type="similarity">
    <text evidence="1">Belongs to the short-chain dehydrogenases/reductases (SDR) family.</text>
</comment>
<proteinExistence type="inferred from homology"/>
<name>A0A0D2CVM1_9EURO</name>
<dbReference type="Gene3D" id="3.40.50.720">
    <property type="entry name" value="NAD(P)-binding Rossmann-like Domain"/>
    <property type="match status" value="1"/>
</dbReference>
<dbReference type="AlphaFoldDB" id="A0A0D2CVM1"/>
<dbReference type="HOGENOM" id="CLU_010194_9_0_1"/>
<dbReference type="SUPFAM" id="SSF51735">
    <property type="entry name" value="NAD(P)-binding Rossmann-fold domains"/>
    <property type="match status" value="1"/>
</dbReference>
<accession>A0A0D2CVM1</accession>
<dbReference type="Pfam" id="PF00106">
    <property type="entry name" value="adh_short"/>
    <property type="match status" value="1"/>
</dbReference>
<dbReference type="PANTHER" id="PTHR43490">
    <property type="entry name" value="(+)-NEOMENTHOL DEHYDROGENASE"/>
    <property type="match status" value="1"/>
</dbReference>
<dbReference type="PANTHER" id="PTHR43490:SF99">
    <property type="entry name" value="SHORT-CHAIN DEHYDROGENASE_REDUCTASE"/>
    <property type="match status" value="1"/>
</dbReference>
<dbReference type="STRING" id="569365.A0A0D2CVM1"/>
<dbReference type="RefSeq" id="XP_016247945.1">
    <property type="nucleotide sequence ID" value="XM_016394526.1"/>
</dbReference>
<sequence>MSRPQLQTRPSSVVAQRKTIILVSGGNTGIGYEIVKRLANDSPDNQVLMGCRDTLKGEEAVASMGAPINVNPIQLDIADDQSIEHCFLAIQQHFGRLDILVNNAGTAAQHLPPDATLRQKFDLCMSVNVTSTAVLTEKLAPLLEQSRLPKVIFVSSTLGSLQTTLDRGIMYKGPWYNSSKSAVNALAVYYSKLYPHWKVNTVCPGYRATGLNNAELNSEDMHPKLGAVRVAELVAQGPDGVTGTYSRSGSEIPW</sequence>
<dbReference type="EMBL" id="KN847043">
    <property type="protein sequence ID" value="KIW27729.1"/>
    <property type="molecule type" value="Genomic_DNA"/>
</dbReference>
<dbReference type="PRINTS" id="PR00081">
    <property type="entry name" value="GDHRDH"/>
</dbReference>
<dbReference type="InterPro" id="IPR036291">
    <property type="entry name" value="NAD(P)-bd_dom_sf"/>
</dbReference>
<evidence type="ECO:0008006" key="6">
    <source>
        <dbReference type="Google" id="ProtNLM"/>
    </source>
</evidence>
<keyword evidence="5" id="KW-1185">Reference proteome</keyword>
<protein>
    <recommendedName>
        <fullName evidence="6">Ketoreductase (KR) domain-containing protein</fullName>
    </recommendedName>
</protein>
<evidence type="ECO:0000313" key="5">
    <source>
        <dbReference type="Proteomes" id="UP000054466"/>
    </source>
</evidence>
<keyword evidence="3" id="KW-0560">Oxidoreductase</keyword>